<dbReference type="AlphaFoldDB" id="A0AA38RZ78"/>
<feature type="compositionally biased region" description="Acidic residues" evidence="1">
    <location>
        <begin position="562"/>
        <end position="582"/>
    </location>
</feature>
<evidence type="ECO:0000313" key="2">
    <source>
        <dbReference type="EMBL" id="KAJ9143731.1"/>
    </source>
</evidence>
<gene>
    <name evidence="2" type="ORF">NKR23_g6374</name>
</gene>
<feature type="compositionally biased region" description="Polar residues" evidence="1">
    <location>
        <begin position="491"/>
        <end position="500"/>
    </location>
</feature>
<evidence type="ECO:0000256" key="1">
    <source>
        <dbReference type="SAM" id="MobiDB-lite"/>
    </source>
</evidence>
<reference evidence="2" key="1">
    <citation type="submission" date="2022-07" db="EMBL/GenBank/DDBJ databases">
        <title>Fungi with potential for degradation of polypropylene.</title>
        <authorList>
            <person name="Gostincar C."/>
        </authorList>
    </citation>
    <scope>NUCLEOTIDE SEQUENCE</scope>
    <source>
        <strain evidence="2">EXF-13308</strain>
    </source>
</reference>
<name>A0AA38RZ78_9PEZI</name>
<feature type="compositionally biased region" description="Basic and acidic residues" evidence="1">
    <location>
        <begin position="502"/>
        <end position="511"/>
    </location>
</feature>
<dbReference type="Proteomes" id="UP001174694">
    <property type="component" value="Unassembled WGS sequence"/>
</dbReference>
<sequence>MAGPGRPGRPRRDSNSTVATVDEDQIRYRNVSTILKPAPPNSHNDDWPCFVLTDATVYLKDGKTPANLTHVDLQGPFIVRGQLEVEESEHRQYLHFPRTKTEYVEIPASYSYSIGFGPYPVVWASGEPGWFEINPSPKYQSIYNDICEAITLYYKVMDIYEAAPRPVKKKGKKLQIDVPLDTVFFKYAVAVGDGSVRDEVEERCHKHAQFLLAHFPKELMFKWKPTNFYKWMADCHQDITKKLMEAAAATAASIAALPTANSGPGSAPAQVRGEGIPQATALPSVRSGRSTRSRSTQLIDKYESDDVEMTDVPPTTDVKDHYQERMRATSSEHKQFSLASLQQPTDREHSSAVSEVSQPSPSSPAPPKDPVGFLLKLFDEIEVEAGNPANIKPSTVHTKIYFKCTLKKYKCANDITGYYAKSLMQRLPPQWQGTPYFNWLKQVSKRPFQPEVLTVEEIPHKLIRRKKSAVRPSLGVGESSAVPQRRLGSFVNGSGSSTSPPRARDAGKHLEPPMIGRRSGKGPTLRLASGSKKRPASDLDDGDEHDHRGKRTSRSHSFASGYDDDSSEPEASSDDEDSDEEASAGADAVRIVIRAENIPSTSPTGPNGTWTCAEPGCGYVVRNADEEEGQDTIAAHFRAHQSAAKIDLAQTEGTRGHLPIDHLLEKIRSLGRKEKEAERLVVNGTAAPKPIKRRLLL</sequence>
<protein>
    <submittedName>
        <fullName evidence="2">Defective in methylation-7</fullName>
    </submittedName>
</protein>
<feature type="region of interest" description="Disordered" evidence="1">
    <location>
        <begin position="1"/>
        <end position="21"/>
    </location>
</feature>
<feature type="compositionally biased region" description="Low complexity" evidence="1">
    <location>
        <begin position="286"/>
        <end position="296"/>
    </location>
</feature>
<feature type="compositionally biased region" description="Low complexity" evidence="1">
    <location>
        <begin position="351"/>
        <end position="360"/>
    </location>
</feature>
<dbReference type="EMBL" id="JANBVO010000018">
    <property type="protein sequence ID" value="KAJ9143731.1"/>
    <property type="molecule type" value="Genomic_DNA"/>
</dbReference>
<evidence type="ECO:0000313" key="3">
    <source>
        <dbReference type="Proteomes" id="UP001174694"/>
    </source>
</evidence>
<proteinExistence type="predicted"/>
<feature type="compositionally biased region" description="Basic and acidic residues" evidence="1">
    <location>
        <begin position="317"/>
        <end position="335"/>
    </location>
</feature>
<feature type="region of interest" description="Disordered" evidence="1">
    <location>
        <begin position="278"/>
        <end position="369"/>
    </location>
</feature>
<keyword evidence="3" id="KW-1185">Reference proteome</keyword>
<organism evidence="2 3">
    <name type="scientific">Pleurostoma richardsiae</name>
    <dbReference type="NCBI Taxonomy" id="41990"/>
    <lineage>
        <taxon>Eukaryota</taxon>
        <taxon>Fungi</taxon>
        <taxon>Dikarya</taxon>
        <taxon>Ascomycota</taxon>
        <taxon>Pezizomycotina</taxon>
        <taxon>Sordariomycetes</taxon>
        <taxon>Sordariomycetidae</taxon>
        <taxon>Calosphaeriales</taxon>
        <taxon>Pleurostomataceae</taxon>
        <taxon>Pleurostoma</taxon>
    </lineage>
</organism>
<comment type="caution">
    <text evidence="2">The sequence shown here is derived from an EMBL/GenBank/DDBJ whole genome shotgun (WGS) entry which is preliminary data.</text>
</comment>
<accession>A0AA38RZ78</accession>
<feature type="region of interest" description="Disordered" evidence="1">
    <location>
        <begin position="466"/>
        <end position="585"/>
    </location>
</feature>